<keyword evidence="6 7" id="KW-0472">Membrane</keyword>
<feature type="transmembrane region" description="Helical" evidence="7">
    <location>
        <begin position="223"/>
        <end position="242"/>
    </location>
</feature>
<feature type="transmembrane region" description="Helical" evidence="7">
    <location>
        <begin position="162"/>
        <end position="183"/>
    </location>
</feature>
<sequence length="304" mass="32655">MKFSIGILLAIFAIWSGSAVASILVGIIYSLSLNLPDNFITKSVGSKLLQAGIVILGLSISLTKAFSVTDFYMPYISLLVIVTFFLGIYIGKLIGLDKKLTVLIASGAAICGGTAMVAIAPIIKAKPKDLLTAITIIFLLNALAIIIFPIIGLYLGLSQDQFGAWAAMAIHDTSSVVGAAMIYGEEAVESAATLKLGRTLWLIPLILFLSYKHQAAPSNKSKLPFFVLFFIIAIAIGSFIDFNSQTISFIKRTSQCFLLLGLFCIGSQIDKKALSNISIKPLQLALILWMIIIPSSYLLIQAAI</sequence>
<dbReference type="EMBL" id="JADHSG010000005">
    <property type="protein sequence ID" value="MBL6903395.1"/>
    <property type="molecule type" value="Genomic_DNA"/>
</dbReference>
<proteinExistence type="inferred from homology"/>
<comment type="subcellular location">
    <subcellularLocation>
        <location evidence="1">Cell membrane</location>
        <topology evidence="1">Multi-pass membrane protein</topology>
    </subcellularLocation>
</comment>
<dbReference type="PANTHER" id="PTHR30106">
    <property type="entry name" value="INNER MEMBRANE PROTEIN YEIH-RELATED"/>
    <property type="match status" value="1"/>
</dbReference>
<name>A0A937J810_9GAMM</name>
<protein>
    <submittedName>
        <fullName evidence="8">Sulfate exporter family transporter</fullName>
    </submittedName>
</protein>
<evidence type="ECO:0000256" key="7">
    <source>
        <dbReference type="SAM" id="Phobius"/>
    </source>
</evidence>
<accession>A0A937J810</accession>
<keyword evidence="4 7" id="KW-0812">Transmembrane</keyword>
<dbReference type="InterPro" id="IPR018383">
    <property type="entry name" value="UPF0324_pro"/>
</dbReference>
<evidence type="ECO:0000256" key="3">
    <source>
        <dbReference type="ARBA" id="ARBA00022475"/>
    </source>
</evidence>
<evidence type="ECO:0000256" key="2">
    <source>
        <dbReference type="ARBA" id="ARBA00007977"/>
    </source>
</evidence>
<dbReference type="AlphaFoldDB" id="A0A937J810"/>
<keyword evidence="3" id="KW-1003">Cell membrane</keyword>
<feature type="transmembrane region" description="Helical" evidence="7">
    <location>
        <begin position="195"/>
        <end position="211"/>
    </location>
</feature>
<evidence type="ECO:0000256" key="5">
    <source>
        <dbReference type="ARBA" id="ARBA00022989"/>
    </source>
</evidence>
<evidence type="ECO:0000313" key="8">
    <source>
        <dbReference type="EMBL" id="MBL6903395.1"/>
    </source>
</evidence>
<feature type="transmembrane region" description="Helical" evidence="7">
    <location>
        <begin position="281"/>
        <end position="300"/>
    </location>
</feature>
<comment type="similarity">
    <text evidence="2">Belongs to the UPF0324 family.</text>
</comment>
<organism evidence="8 9">
    <name type="scientific">SAR86 cluster bacterium</name>
    <dbReference type="NCBI Taxonomy" id="2030880"/>
    <lineage>
        <taxon>Bacteria</taxon>
        <taxon>Pseudomonadati</taxon>
        <taxon>Pseudomonadota</taxon>
        <taxon>Gammaproteobacteria</taxon>
        <taxon>SAR86 cluster</taxon>
    </lineage>
</organism>
<comment type="caution">
    <text evidence="8">The sequence shown here is derived from an EMBL/GenBank/DDBJ whole genome shotgun (WGS) entry which is preliminary data.</text>
</comment>
<dbReference type="Proteomes" id="UP000705230">
    <property type="component" value="Unassembled WGS sequence"/>
</dbReference>
<keyword evidence="5 7" id="KW-1133">Transmembrane helix</keyword>
<dbReference type="Pfam" id="PF03601">
    <property type="entry name" value="Cons_hypoth698"/>
    <property type="match status" value="1"/>
</dbReference>
<gene>
    <name evidence="8" type="ORF">ISR29_04255</name>
</gene>
<evidence type="ECO:0000256" key="4">
    <source>
        <dbReference type="ARBA" id="ARBA00022692"/>
    </source>
</evidence>
<feature type="transmembrane region" description="Helical" evidence="7">
    <location>
        <begin position="130"/>
        <end position="156"/>
    </location>
</feature>
<feature type="transmembrane region" description="Helical" evidence="7">
    <location>
        <begin position="7"/>
        <end position="29"/>
    </location>
</feature>
<feature type="transmembrane region" description="Helical" evidence="7">
    <location>
        <begin position="100"/>
        <end position="123"/>
    </location>
</feature>
<reference evidence="8" key="1">
    <citation type="submission" date="2020-10" db="EMBL/GenBank/DDBJ databases">
        <title>Microbiome of the Black Sea water column analyzed by genome centric metagenomics.</title>
        <authorList>
            <person name="Cabello-Yeves P.J."/>
            <person name="Callieri C."/>
            <person name="Picazo A."/>
            <person name="Mehrshad M."/>
            <person name="Haro-Moreno J.M."/>
            <person name="Roda-Garcia J."/>
            <person name="Dzembekova N."/>
            <person name="Slabakova V."/>
            <person name="Slabakova N."/>
            <person name="Moncheva S."/>
            <person name="Rodriguez-Valera F."/>
        </authorList>
    </citation>
    <scope>NUCLEOTIDE SEQUENCE</scope>
    <source>
        <strain evidence="8">BS30m-G43</strain>
    </source>
</reference>
<feature type="transmembrane region" description="Helical" evidence="7">
    <location>
        <begin position="75"/>
        <end position="94"/>
    </location>
</feature>
<evidence type="ECO:0000256" key="6">
    <source>
        <dbReference type="ARBA" id="ARBA00023136"/>
    </source>
</evidence>
<dbReference type="GO" id="GO:0005886">
    <property type="term" value="C:plasma membrane"/>
    <property type="evidence" value="ECO:0007669"/>
    <property type="project" value="UniProtKB-SubCell"/>
</dbReference>
<evidence type="ECO:0000313" key="9">
    <source>
        <dbReference type="Proteomes" id="UP000705230"/>
    </source>
</evidence>
<dbReference type="PANTHER" id="PTHR30106:SF1">
    <property type="entry name" value="UPF0324 MEMBRANE PROTEIN FN0533"/>
    <property type="match status" value="1"/>
</dbReference>
<evidence type="ECO:0000256" key="1">
    <source>
        <dbReference type="ARBA" id="ARBA00004651"/>
    </source>
</evidence>